<dbReference type="OrthoDB" id="2677857at2"/>
<name>A0A5C7FPY5_9BACI</name>
<dbReference type="RefSeq" id="WP_147802585.1">
    <property type="nucleotide sequence ID" value="NZ_CP144914.1"/>
</dbReference>
<keyword evidence="3" id="KW-1185">Reference proteome</keyword>
<reference evidence="2 3" key="1">
    <citation type="submission" date="2024-01" db="EMBL/GenBank/DDBJ databases">
        <title>Complete Genome Sequence of Alkalicoccus halolimnae BZ-SZ-XJ29T, a Moderately Halophilic Bacterium Isolated from a Salt Lake.</title>
        <authorList>
            <person name="Zhao B."/>
        </authorList>
    </citation>
    <scope>NUCLEOTIDE SEQUENCE [LARGE SCALE GENOMIC DNA]</scope>
    <source>
        <strain evidence="2 3">BZ-SZ-XJ29</strain>
    </source>
</reference>
<dbReference type="Pfam" id="PF10057">
    <property type="entry name" value="MpsC"/>
    <property type="match status" value="2"/>
</dbReference>
<proteinExistence type="predicted"/>
<feature type="domain" description="Na+-translocating membrane potential-generating system MpsC" evidence="1">
    <location>
        <begin position="4"/>
        <end position="111"/>
    </location>
</feature>
<evidence type="ECO:0000313" key="2">
    <source>
        <dbReference type="EMBL" id="WWD79951.1"/>
    </source>
</evidence>
<evidence type="ECO:0000313" key="3">
    <source>
        <dbReference type="Proteomes" id="UP000321816"/>
    </source>
</evidence>
<sequence>MSKEKTMEAEISGYISSLLRTHFGKGPSSVFVTIKRPFFTVHFRGFIAPMEKILLKQNESKRVLETRDMLLSELRDVMIKELWNIAELDVKEIYADWDLERETGVIMGILREGNAPEETEWVWPDDVNKEEVVRQIEAASDRAEKVPDETEVYWLNERTIFVRRKGILVRIEKELIKNGNIQDLKQSKRPLERDVLKEVPLQGALKRKVNEYFVDWNFDTDEGFVVLILDPEKKPLT</sequence>
<accession>A0A5C7FPY5</accession>
<dbReference type="KEGG" id="ahal:FTX54_016400"/>
<feature type="domain" description="Na+-translocating membrane potential-generating system MpsC" evidence="1">
    <location>
        <begin position="141"/>
        <end position="230"/>
    </location>
</feature>
<dbReference type="Proteomes" id="UP000321816">
    <property type="component" value="Chromosome"/>
</dbReference>
<dbReference type="InterPro" id="IPR018745">
    <property type="entry name" value="MpsC"/>
</dbReference>
<dbReference type="AlphaFoldDB" id="A0A5C7FPY5"/>
<gene>
    <name evidence="2" type="ORF">FTX54_016400</name>
</gene>
<evidence type="ECO:0000259" key="1">
    <source>
        <dbReference type="Pfam" id="PF10057"/>
    </source>
</evidence>
<dbReference type="EMBL" id="CP144914">
    <property type="protein sequence ID" value="WWD79951.1"/>
    <property type="molecule type" value="Genomic_DNA"/>
</dbReference>
<protein>
    <submittedName>
        <fullName evidence="2">Na-translocating system protein MpsC family protein</fullName>
    </submittedName>
</protein>
<organism evidence="2 3">
    <name type="scientific">Alkalicoccus halolimnae</name>
    <dbReference type="NCBI Taxonomy" id="1667239"/>
    <lineage>
        <taxon>Bacteria</taxon>
        <taxon>Bacillati</taxon>
        <taxon>Bacillota</taxon>
        <taxon>Bacilli</taxon>
        <taxon>Bacillales</taxon>
        <taxon>Bacillaceae</taxon>
        <taxon>Alkalicoccus</taxon>
    </lineage>
</organism>